<keyword evidence="9 13" id="KW-0418">Kinase</keyword>
<keyword evidence="5 13" id="KW-0444">Lipid biosynthesis</keyword>
<dbReference type="InterPro" id="IPR003758">
    <property type="entry name" value="LpxK"/>
</dbReference>
<evidence type="ECO:0000256" key="2">
    <source>
        <dbReference type="ARBA" id="ARBA00004870"/>
    </source>
</evidence>
<feature type="binding site" evidence="13">
    <location>
        <begin position="56"/>
        <end position="63"/>
    </location>
    <ligand>
        <name>ATP</name>
        <dbReference type="ChEBI" id="CHEBI:30616"/>
    </ligand>
</feature>
<keyword evidence="8 13" id="KW-0547">Nucleotide-binding</keyword>
<comment type="function">
    <text evidence="1 13">Transfers the gamma-phosphate of ATP to the 4'-position of a tetraacyldisaccharide 1-phosphate intermediate (termed DS-1-P) to form tetraacyldisaccharide 1,4'-bis-phosphate (lipid IVA).</text>
</comment>
<dbReference type="OrthoDB" id="9766423at2"/>
<dbReference type="SUPFAM" id="SSF52540">
    <property type="entry name" value="P-loop containing nucleoside triphosphate hydrolases"/>
    <property type="match status" value="1"/>
</dbReference>
<gene>
    <name evidence="13" type="primary">lpxK</name>
    <name evidence="14" type="ORF">DC366_10415</name>
</gene>
<evidence type="ECO:0000256" key="7">
    <source>
        <dbReference type="ARBA" id="ARBA00022679"/>
    </source>
</evidence>
<evidence type="ECO:0000256" key="12">
    <source>
        <dbReference type="ARBA" id="ARBA00029757"/>
    </source>
</evidence>
<dbReference type="AlphaFoldDB" id="A0A2T7G738"/>
<evidence type="ECO:0000256" key="11">
    <source>
        <dbReference type="ARBA" id="ARBA00023098"/>
    </source>
</evidence>
<comment type="similarity">
    <text evidence="13">Belongs to the LpxK family.</text>
</comment>
<sequence>MMRAPDFWLRPAAAPGLRARLLSPLGALYARATARRLARGTPWRAPVPVICVGNLNAGGTGKTPTVIALVQHLSARGRAVHVVSRGHGGRLEGPLQVDPRQHTAAEVGDEPLLVSAFAPVWVARDRAAGARAAADAGAEVIVLDDGFQNPALHKDISLIVVDAVVGFGNGRCLPAGPLREPVDVGLGRADLLLSIGGSAAQDAFDAAWGSAIDLPHLRGALAPLRTGMDWTGTRCLAFAGIGHPEKFFASLRSMGADLAGAEALDDHQPFTPALLKRLESEAARLGAQLVTTEKDAVRLPAEFRPKVLTLPVRLEIADWTALNARLEALGI</sequence>
<evidence type="ECO:0000256" key="10">
    <source>
        <dbReference type="ARBA" id="ARBA00022840"/>
    </source>
</evidence>
<evidence type="ECO:0000256" key="13">
    <source>
        <dbReference type="HAMAP-Rule" id="MF_00409"/>
    </source>
</evidence>
<comment type="caution">
    <text evidence="14">The sequence shown here is derived from an EMBL/GenBank/DDBJ whole genome shotgun (WGS) entry which is preliminary data.</text>
</comment>
<dbReference type="Pfam" id="PF02606">
    <property type="entry name" value="LpxK"/>
    <property type="match status" value="1"/>
</dbReference>
<dbReference type="UniPathway" id="UPA00359">
    <property type="reaction ID" value="UER00482"/>
</dbReference>
<evidence type="ECO:0000256" key="5">
    <source>
        <dbReference type="ARBA" id="ARBA00022516"/>
    </source>
</evidence>
<comment type="pathway">
    <text evidence="2 13">Glycolipid biosynthesis; lipid IV(A) biosynthesis; lipid IV(A) from (3R)-3-hydroxytetradecanoyl-[acyl-carrier-protein] and UDP-N-acetyl-alpha-D-glucosamine: step 6/6.</text>
</comment>
<dbReference type="InterPro" id="IPR027417">
    <property type="entry name" value="P-loop_NTPase"/>
</dbReference>
<dbReference type="GO" id="GO:0009029">
    <property type="term" value="F:lipid-A 4'-kinase activity"/>
    <property type="evidence" value="ECO:0007669"/>
    <property type="project" value="UniProtKB-UniRule"/>
</dbReference>
<dbReference type="GO" id="GO:0005524">
    <property type="term" value="F:ATP binding"/>
    <property type="evidence" value="ECO:0007669"/>
    <property type="project" value="UniProtKB-UniRule"/>
</dbReference>
<dbReference type="PANTHER" id="PTHR42724:SF1">
    <property type="entry name" value="TETRAACYLDISACCHARIDE 4'-KINASE, MITOCHONDRIAL-RELATED"/>
    <property type="match status" value="1"/>
</dbReference>
<dbReference type="GO" id="GO:0005886">
    <property type="term" value="C:plasma membrane"/>
    <property type="evidence" value="ECO:0007669"/>
    <property type="project" value="TreeGrafter"/>
</dbReference>
<evidence type="ECO:0000313" key="14">
    <source>
        <dbReference type="EMBL" id="PVA10223.1"/>
    </source>
</evidence>
<evidence type="ECO:0000256" key="9">
    <source>
        <dbReference type="ARBA" id="ARBA00022777"/>
    </source>
</evidence>
<protein>
    <recommendedName>
        <fullName evidence="4 13">Tetraacyldisaccharide 4'-kinase</fullName>
        <ecNumber evidence="3 13">2.7.1.130</ecNumber>
    </recommendedName>
    <alternativeName>
        <fullName evidence="12 13">Lipid A 4'-kinase</fullName>
    </alternativeName>
</protein>
<organism evidence="14 15">
    <name type="scientific">Pelagivirga sediminicola</name>
    <dbReference type="NCBI Taxonomy" id="2170575"/>
    <lineage>
        <taxon>Bacteria</taxon>
        <taxon>Pseudomonadati</taxon>
        <taxon>Pseudomonadota</taxon>
        <taxon>Alphaproteobacteria</taxon>
        <taxon>Rhodobacterales</taxon>
        <taxon>Paracoccaceae</taxon>
        <taxon>Pelagivirga</taxon>
    </lineage>
</organism>
<dbReference type="EMBL" id="QCYH01000005">
    <property type="protein sequence ID" value="PVA10223.1"/>
    <property type="molecule type" value="Genomic_DNA"/>
</dbReference>
<evidence type="ECO:0000256" key="3">
    <source>
        <dbReference type="ARBA" id="ARBA00012071"/>
    </source>
</evidence>
<dbReference type="Proteomes" id="UP000244446">
    <property type="component" value="Unassembled WGS sequence"/>
</dbReference>
<name>A0A2T7G738_9RHOB</name>
<proteinExistence type="inferred from homology"/>
<evidence type="ECO:0000256" key="1">
    <source>
        <dbReference type="ARBA" id="ARBA00002274"/>
    </source>
</evidence>
<keyword evidence="11 13" id="KW-0443">Lipid metabolism</keyword>
<reference evidence="14 15" key="1">
    <citation type="submission" date="2018-04" db="EMBL/GenBank/DDBJ databases">
        <title>Pelagivirga bohaiensis gen. nov., sp. nov., a bacterium isolated from the Bohai Sea.</title>
        <authorList>
            <person name="Ji X."/>
        </authorList>
    </citation>
    <scope>NUCLEOTIDE SEQUENCE [LARGE SCALE GENOMIC DNA]</scope>
    <source>
        <strain evidence="14 15">BH-SD19</strain>
    </source>
</reference>
<evidence type="ECO:0000256" key="8">
    <source>
        <dbReference type="ARBA" id="ARBA00022741"/>
    </source>
</evidence>
<dbReference type="GO" id="GO:0009245">
    <property type="term" value="P:lipid A biosynthetic process"/>
    <property type="evidence" value="ECO:0007669"/>
    <property type="project" value="UniProtKB-UniRule"/>
</dbReference>
<evidence type="ECO:0000313" key="15">
    <source>
        <dbReference type="Proteomes" id="UP000244446"/>
    </source>
</evidence>
<accession>A0A2T7G738</accession>
<keyword evidence="10 13" id="KW-0067">ATP-binding</keyword>
<dbReference type="NCBIfam" id="TIGR00682">
    <property type="entry name" value="lpxK"/>
    <property type="match status" value="1"/>
</dbReference>
<dbReference type="HAMAP" id="MF_00409">
    <property type="entry name" value="LpxK"/>
    <property type="match status" value="1"/>
</dbReference>
<dbReference type="GO" id="GO:0009244">
    <property type="term" value="P:lipopolysaccharide core region biosynthetic process"/>
    <property type="evidence" value="ECO:0007669"/>
    <property type="project" value="TreeGrafter"/>
</dbReference>
<evidence type="ECO:0000256" key="4">
    <source>
        <dbReference type="ARBA" id="ARBA00016436"/>
    </source>
</evidence>
<dbReference type="EC" id="2.7.1.130" evidence="3 13"/>
<evidence type="ECO:0000256" key="6">
    <source>
        <dbReference type="ARBA" id="ARBA00022556"/>
    </source>
</evidence>
<comment type="catalytic activity">
    <reaction evidence="13">
        <text>a lipid A disaccharide + ATP = a lipid IVA + ADP + H(+)</text>
        <dbReference type="Rhea" id="RHEA:67840"/>
        <dbReference type="ChEBI" id="CHEBI:15378"/>
        <dbReference type="ChEBI" id="CHEBI:30616"/>
        <dbReference type="ChEBI" id="CHEBI:176343"/>
        <dbReference type="ChEBI" id="CHEBI:176425"/>
        <dbReference type="ChEBI" id="CHEBI:456216"/>
        <dbReference type="EC" id="2.7.1.130"/>
    </reaction>
</comment>
<keyword evidence="6 13" id="KW-0441">Lipid A biosynthesis</keyword>
<dbReference type="PANTHER" id="PTHR42724">
    <property type="entry name" value="TETRAACYLDISACCHARIDE 4'-KINASE"/>
    <property type="match status" value="1"/>
</dbReference>
<keyword evidence="15" id="KW-1185">Reference proteome</keyword>
<keyword evidence="7 13" id="KW-0808">Transferase</keyword>